<keyword evidence="2" id="KW-1185">Reference proteome</keyword>
<accession>A0A7H9BGR0</accession>
<protein>
    <submittedName>
        <fullName evidence="1">Uncharacterized protein</fullName>
    </submittedName>
</protein>
<sequence>MAFIDKLKSLGRFVVQRAQEPSTWAAVASIGALAHANPEVMSNVGNAAPLVAAILGVFLPESQKQ</sequence>
<dbReference type="RefSeq" id="WP_179357684.1">
    <property type="nucleotide sequence ID" value="NZ_CP058627.1"/>
</dbReference>
<dbReference type="Proteomes" id="UP000509597">
    <property type="component" value="Chromosome"/>
</dbReference>
<proteinExistence type="predicted"/>
<organism evidence="1 2">
    <name type="scientific">Chitinibacter bivalviorum</name>
    <dbReference type="NCBI Taxonomy" id="2739434"/>
    <lineage>
        <taxon>Bacteria</taxon>
        <taxon>Pseudomonadati</taxon>
        <taxon>Pseudomonadota</taxon>
        <taxon>Betaproteobacteria</taxon>
        <taxon>Neisseriales</taxon>
        <taxon>Chitinibacteraceae</taxon>
        <taxon>Chitinibacter</taxon>
    </lineage>
</organism>
<dbReference type="AlphaFoldDB" id="A0A7H9BGR0"/>
<name>A0A7H9BGR0_9NEIS</name>
<dbReference type="KEGG" id="chiz:HQ393_04655"/>
<dbReference type="EMBL" id="CP058627">
    <property type="protein sequence ID" value="QLG87602.1"/>
    <property type="molecule type" value="Genomic_DNA"/>
</dbReference>
<evidence type="ECO:0000313" key="1">
    <source>
        <dbReference type="EMBL" id="QLG87602.1"/>
    </source>
</evidence>
<reference evidence="1 2" key="1">
    <citation type="submission" date="2020-07" db="EMBL/GenBank/DDBJ databases">
        <title>Complete genome sequence of Chitinibacter sp. 2T18.</title>
        <authorList>
            <person name="Bae J.-W."/>
            <person name="Choi J.-W."/>
        </authorList>
    </citation>
    <scope>NUCLEOTIDE SEQUENCE [LARGE SCALE GENOMIC DNA]</scope>
    <source>
        <strain evidence="1 2">2T18</strain>
    </source>
</reference>
<gene>
    <name evidence="1" type="ORF">HQ393_04655</name>
</gene>
<evidence type="ECO:0000313" key="2">
    <source>
        <dbReference type="Proteomes" id="UP000509597"/>
    </source>
</evidence>